<keyword evidence="2" id="KW-1185">Reference proteome</keyword>
<dbReference type="EMBL" id="CP133270">
    <property type="protein sequence ID" value="WVX66991.1"/>
    <property type="molecule type" value="Genomic_DNA"/>
</dbReference>
<proteinExistence type="predicted"/>
<sequence>MAHTCQFLNRFAQEEQARRIAEIFILPPTDTAKQWFFLLYPTLLTRLWSSQDIQRIRLGSYQVAPKSIPLIHSIYRMFQKNYKINRLEHIIYFHLPLGGFREKTHLILSYAEDWFPETSPLSDATLQIQIPKMEYDPFLERCQLITQYSHVLFSADMDSYGRVQIINAILPLTPGQSVARIQMIEKYLDLIKGDNSQRATITAKLLGLIPEDISKRMEALSSPTLSSLWENPLP</sequence>
<reference evidence="1 2" key="1">
    <citation type="journal article" date="2024" name="Environ. Microbiol.">
        <title>Novel evolutionary insights on the interactions of the Holosporales (Alphaproteobacteria) with eukaryotic hosts from comparative genomics.</title>
        <authorList>
            <person name="Giovannini M."/>
            <person name="Petroni G."/>
            <person name="Castelli M."/>
        </authorList>
    </citation>
    <scope>NUCLEOTIDE SEQUENCE [LARGE SCALE GENOMIC DNA]</scope>
    <source>
        <strain evidence="1 2">US_Bl 15I1</strain>
    </source>
</reference>
<gene>
    <name evidence="1" type="ORF">Bealeia1_01187</name>
</gene>
<evidence type="ECO:0000313" key="1">
    <source>
        <dbReference type="EMBL" id="WVX66991.1"/>
    </source>
</evidence>
<evidence type="ECO:0000313" key="2">
    <source>
        <dbReference type="Proteomes" id="UP001330434"/>
    </source>
</evidence>
<name>A0ABZ2C5U5_9PROT</name>
<organism evidence="1 2">
    <name type="scientific">Candidatus Bealeia paramacronuclearis</name>
    <dbReference type="NCBI Taxonomy" id="1921001"/>
    <lineage>
        <taxon>Bacteria</taxon>
        <taxon>Pseudomonadati</taxon>
        <taxon>Pseudomonadota</taxon>
        <taxon>Alphaproteobacteria</taxon>
        <taxon>Holosporales</taxon>
        <taxon>Holosporaceae</taxon>
        <taxon>Candidatus Bealeia</taxon>
    </lineage>
</organism>
<protein>
    <submittedName>
        <fullName evidence="1">Uncharacterized protein</fullName>
    </submittedName>
</protein>
<dbReference type="Proteomes" id="UP001330434">
    <property type="component" value="Chromosome"/>
</dbReference>
<accession>A0ABZ2C5U5</accession>
<dbReference type="RefSeq" id="WP_331255801.1">
    <property type="nucleotide sequence ID" value="NZ_CP133270.1"/>
</dbReference>